<feature type="compositionally biased region" description="Polar residues" evidence="2">
    <location>
        <begin position="31"/>
        <end position="48"/>
    </location>
</feature>
<protein>
    <submittedName>
        <fullName evidence="3">Uncharacterized protein</fullName>
    </submittedName>
</protein>
<evidence type="ECO:0000256" key="2">
    <source>
        <dbReference type="SAM" id="MobiDB-lite"/>
    </source>
</evidence>
<dbReference type="Proteomes" id="UP000016935">
    <property type="component" value="Unassembled WGS sequence"/>
</dbReference>
<feature type="coiled-coil region" evidence="1">
    <location>
        <begin position="219"/>
        <end position="246"/>
    </location>
</feature>
<accession>R0KSX4</accession>
<gene>
    <name evidence="3" type="ORF">SETTUDRAFT_18714</name>
</gene>
<dbReference type="OrthoDB" id="3545916at2759"/>
<keyword evidence="4" id="KW-1185">Reference proteome</keyword>
<feature type="region of interest" description="Disordered" evidence="2">
    <location>
        <begin position="23"/>
        <end position="48"/>
    </location>
</feature>
<reference evidence="3 4" key="1">
    <citation type="journal article" date="2012" name="PLoS Pathog.">
        <title>Diverse lifestyles and strategies of plant pathogenesis encoded in the genomes of eighteen Dothideomycetes fungi.</title>
        <authorList>
            <person name="Ohm R.A."/>
            <person name="Feau N."/>
            <person name="Henrissat B."/>
            <person name="Schoch C.L."/>
            <person name="Horwitz B.A."/>
            <person name="Barry K.W."/>
            <person name="Condon B.J."/>
            <person name="Copeland A.C."/>
            <person name="Dhillon B."/>
            <person name="Glaser F."/>
            <person name="Hesse C.N."/>
            <person name="Kosti I."/>
            <person name="LaButti K."/>
            <person name="Lindquist E.A."/>
            <person name="Lucas S."/>
            <person name="Salamov A.A."/>
            <person name="Bradshaw R.E."/>
            <person name="Ciuffetti L."/>
            <person name="Hamelin R.C."/>
            <person name="Kema G.H.J."/>
            <person name="Lawrence C."/>
            <person name="Scott J.A."/>
            <person name="Spatafora J.W."/>
            <person name="Turgeon B.G."/>
            <person name="de Wit P.J.G.M."/>
            <person name="Zhong S."/>
            <person name="Goodwin S.B."/>
            <person name="Grigoriev I.V."/>
        </authorList>
    </citation>
    <scope>NUCLEOTIDE SEQUENCE [LARGE SCALE GENOMIC DNA]</scope>
    <source>
        <strain evidence="4">28A</strain>
    </source>
</reference>
<dbReference type="AlphaFoldDB" id="R0KSX4"/>
<dbReference type="STRING" id="671987.R0KSX4"/>
<dbReference type="EMBL" id="KB908481">
    <property type="protein sequence ID" value="EOA92059.1"/>
    <property type="molecule type" value="Genomic_DNA"/>
</dbReference>
<evidence type="ECO:0000313" key="3">
    <source>
        <dbReference type="EMBL" id="EOA92059.1"/>
    </source>
</evidence>
<name>R0KSX4_EXST2</name>
<reference evidence="3 4" key="2">
    <citation type="journal article" date="2013" name="PLoS Genet.">
        <title>Comparative genome structure, secondary metabolite, and effector coding capacity across Cochliobolus pathogens.</title>
        <authorList>
            <person name="Condon B.J."/>
            <person name="Leng Y."/>
            <person name="Wu D."/>
            <person name="Bushley K.E."/>
            <person name="Ohm R.A."/>
            <person name="Otillar R."/>
            <person name="Martin J."/>
            <person name="Schackwitz W."/>
            <person name="Grimwood J."/>
            <person name="MohdZainudin N."/>
            <person name="Xue C."/>
            <person name="Wang R."/>
            <person name="Manning V.A."/>
            <person name="Dhillon B."/>
            <person name="Tu Z.J."/>
            <person name="Steffenson B.J."/>
            <person name="Salamov A."/>
            <person name="Sun H."/>
            <person name="Lowry S."/>
            <person name="LaButti K."/>
            <person name="Han J."/>
            <person name="Copeland A."/>
            <person name="Lindquist E."/>
            <person name="Barry K."/>
            <person name="Schmutz J."/>
            <person name="Baker S.E."/>
            <person name="Ciuffetti L.M."/>
            <person name="Grigoriev I.V."/>
            <person name="Zhong S."/>
            <person name="Turgeon B.G."/>
        </authorList>
    </citation>
    <scope>NUCLEOTIDE SEQUENCE [LARGE SCALE GENOMIC DNA]</scope>
    <source>
        <strain evidence="4">28A</strain>
    </source>
</reference>
<sequence length="395" mass="44321">MSYNSQKHSTPTASFAVMENAKYPATPTKPRGNSISRSCAESPVNTPQNNAYSTHYIASSGEGVKEQLPSLVHNSTNKNRAYNKILRPNKKLYHKNKGLHRENAALKDMVDQLTAADGDLNLKSHSGEKPKSVKNGLTTYNEDHKSNVDNLAMGYVGSTMSIEHYERGGFEDLRNQVSSLQAQTQDLKGKLANSHLRCQLLEAKLYAPDAQLQKSLQALEMSQGEAQTLRNQVKALQKEMLAQISKVEVISDETFSRDFHTLASLVKSLSRSVQPAHDSDLMSILGTSILLTGVVKQHWDTRARKKVYVEAWVWSVLISLVFDNPFGFYKRDSSLNKNWKFIFGNSHEKEWPIPTRESENWRLVTVEKLLGQIGRATVTSGQVRRCLTKVLSCQE</sequence>
<dbReference type="HOGENOM" id="CLU_698613_0_0_1"/>
<dbReference type="RefSeq" id="XP_008020124.1">
    <property type="nucleotide sequence ID" value="XM_008021933.1"/>
</dbReference>
<proteinExistence type="predicted"/>
<dbReference type="GeneID" id="19402126"/>
<organism evidence="3 4">
    <name type="scientific">Exserohilum turcicum (strain 28A)</name>
    <name type="common">Northern leaf blight fungus</name>
    <name type="synonym">Setosphaeria turcica</name>
    <dbReference type="NCBI Taxonomy" id="671987"/>
    <lineage>
        <taxon>Eukaryota</taxon>
        <taxon>Fungi</taxon>
        <taxon>Dikarya</taxon>
        <taxon>Ascomycota</taxon>
        <taxon>Pezizomycotina</taxon>
        <taxon>Dothideomycetes</taxon>
        <taxon>Pleosporomycetidae</taxon>
        <taxon>Pleosporales</taxon>
        <taxon>Pleosporineae</taxon>
        <taxon>Pleosporaceae</taxon>
        <taxon>Exserohilum</taxon>
    </lineage>
</organism>
<keyword evidence="1" id="KW-0175">Coiled coil</keyword>
<evidence type="ECO:0000256" key="1">
    <source>
        <dbReference type="SAM" id="Coils"/>
    </source>
</evidence>
<evidence type="ECO:0000313" key="4">
    <source>
        <dbReference type="Proteomes" id="UP000016935"/>
    </source>
</evidence>